<dbReference type="AlphaFoldDB" id="A0AAD7H884"/>
<proteinExistence type="predicted"/>
<evidence type="ECO:0000313" key="2">
    <source>
        <dbReference type="EMBL" id="KAJ7713948.1"/>
    </source>
</evidence>
<name>A0AAD7H884_9AGAR</name>
<sequence>MLRTATRLPRRRQNAPLVALSRSSSSTAHEHDHHHEKDDIVYPKEGFGAPIWRKTLVVAIGAALFYECFGAPLDNDQPWLLPTNAKEENWSNVASTRAAKEAALIEERQLVRSAKRQPIYRARNPEDFHHISPYGNPVGMSVGWSVKSVSRNNVILEAKEAQGKQN</sequence>
<protein>
    <submittedName>
        <fullName evidence="2">Uncharacterized protein</fullName>
    </submittedName>
</protein>
<gene>
    <name evidence="2" type="ORF">DFH07DRAFT_863651</name>
</gene>
<reference evidence="2" key="1">
    <citation type="submission" date="2023-03" db="EMBL/GenBank/DDBJ databases">
        <title>Massive genome expansion in bonnet fungi (Mycena s.s.) driven by repeated elements and novel gene families across ecological guilds.</title>
        <authorList>
            <consortium name="Lawrence Berkeley National Laboratory"/>
            <person name="Harder C.B."/>
            <person name="Miyauchi S."/>
            <person name="Viragh M."/>
            <person name="Kuo A."/>
            <person name="Thoen E."/>
            <person name="Andreopoulos B."/>
            <person name="Lu D."/>
            <person name="Skrede I."/>
            <person name="Drula E."/>
            <person name="Henrissat B."/>
            <person name="Morin E."/>
            <person name="Kohler A."/>
            <person name="Barry K."/>
            <person name="LaButti K."/>
            <person name="Morin E."/>
            <person name="Salamov A."/>
            <person name="Lipzen A."/>
            <person name="Mereny Z."/>
            <person name="Hegedus B."/>
            <person name="Baldrian P."/>
            <person name="Stursova M."/>
            <person name="Weitz H."/>
            <person name="Taylor A."/>
            <person name="Grigoriev I.V."/>
            <person name="Nagy L.G."/>
            <person name="Martin F."/>
            <person name="Kauserud H."/>
        </authorList>
    </citation>
    <scope>NUCLEOTIDE SEQUENCE</scope>
    <source>
        <strain evidence="2">CBHHK188m</strain>
    </source>
</reference>
<evidence type="ECO:0000256" key="1">
    <source>
        <dbReference type="SAM" id="MobiDB-lite"/>
    </source>
</evidence>
<dbReference type="InterPro" id="IPR034444">
    <property type="entry name" value="Nuo17.8"/>
</dbReference>
<accession>A0AAD7H884</accession>
<organism evidence="2 3">
    <name type="scientific">Mycena maculata</name>
    <dbReference type="NCBI Taxonomy" id="230809"/>
    <lineage>
        <taxon>Eukaryota</taxon>
        <taxon>Fungi</taxon>
        <taxon>Dikarya</taxon>
        <taxon>Basidiomycota</taxon>
        <taxon>Agaricomycotina</taxon>
        <taxon>Agaricomycetes</taxon>
        <taxon>Agaricomycetidae</taxon>
        <taxon>Agaricales</taxon>
        <taxon>Marasmiineae</taxon>
        <taxon>Mycenaceae</taxon>
        <taxon>Mycena</taxon>
    </lineage>
</organism>
<evidence type="ECO:0000313" key="3">
    <source>
        <dbReference type="Proteomes" id="UP001215280"/>
    </source>
</evidence>
<keyword evidence="3" id="KW-1185">Reference proteome</keyword>
<feature type="region of interest" description="Disordered" evidence="1">
    <location>
        <begin position="1"/>
        <end position="37"/>
    </location>
</feature>
<dbReference type="Proteomes" id="UP001215280">
    <property type="component" value="Unassembled WGS sequence"/>
</dbReference>
<dbReference type="EMBL" id="JARJLG010000381">
    <property type="protein sequence ID" value="KAJ7713948.1"/>
    <property type="molecule type" value="Genomic_DNA"/>
</dbReference>
<feature type="compositionally biased region" description="Basic and acidic residues" evidence="1">
    <location>
        <begin position="28"/>
        <end position="37"/>
    </location>
</feature>
<dbReference type="PANTHER" id="PTHR42100">
    <property type="entry name" value="OXIDOREDUCTASE 178 KDA SUBUNIT, PUTATIVE (AFU_ORTHOLOGUE AFUA_8G04320)-RELATED"/>
    <property type="match status" value="1"/>
</dbReference>
<comment type="caution">
    <text evidence="2">The sequence shown here is derived from an EMBL/GenBank/DDBJ whole genome shotgun (WGS) entry which is preliminary data.</text>
</comment>
<dbReference type="PANTHER" id="PTHR42100:SF1">
    <property type="entry name" value="OXIDOREDUCTASE 178 KDA SUBUNIT, PUTATIVE (AFU_ORTHOLOGUE AFUA_8G04320)-RELATED"/>
    <property type="match status" value="1"/>
</dbReference>
<dbReference type="GO" id="GO:0005739">
    <property type="term" value="C:mitochondrion"/>
    <property type="evidence" value="ECO:0007669"/>
    <property type="project" value="InterPro"/>
</dbReference>